<accession>W1PS47</accession>
<evidence type="ECO:0000313" key="2">
    <source>
        <dbReference type="Proteomes" id="UP000017836"/>
    </source>
</evidence>
<evidence type="ECO:0000313" key="1">
    <source>
        <dbReference type="EMBL" id="ERN10654.1"/>
    </source>
</evidence>
<dbReference type="AlphaFoldDB" id="W1PS47"/>
<dbReference type="Proteomes" id="UP000017836">
    <property type="component" value="Unassembled WGS sequence"/>
</dbReference>
<sequence>MKSPTGNNTAEDTIVIEDDESPVAMIEDNLANMIGVNLDEQSSSSRPPQSKGEIEALDYLSAEIGFMEYGKELWKVVHRLILRSYLEELMQLPELLDRTAAKLTAFTVLEAYKLKGIMEDLSQMVGEILKLEGLISPILNPSIDPLLDFYSDQPSILVIPKASWRT</sequence>
<organism evidence="1 2">
    <name type="scientific">Amborella trichopoda</name>
    <dbReference type="NCBI Taxonomy" id="13333"/>
    <lineage>
        <taxon>Eukaryota</taxon>
        <taxon>Viridiplantae</taxon>
        <taxon>Streptophyta</taxon>
        <taxon>Embryophyta</taxon>
        <taxon>Tracheophyta</taxon>
        <taxon>Spermatophyta</taxon>
        <taxon>Magnoliopsida</taxon>
        <taxon>Amborellales</taxon>
        <taxon>Amborellaceae</taxon>
        <taxon>Amborella</taxon>
    </lineage>
</organism>
<gene>
    <name evidence="1" type="ORF">AMTR_s00028p00214700</name>
</gene>
<dbReference type="EMBL" id="KI392812">
    <property type="protein sequence ID" value="ERN10654.1"/>
    <property type="molecule type" value="Genomic_DNA"/>
</dbReference>
<dbReference type="Gramene" id="ERN10654">
    <property type="protein sequence ID" value="ERN10654"/>
    <property type="gene ID" value="AMTR_s00028p00214700"/>
</dbReference>
<proteinExistence type="predicted"/>
<dbReference type="HOGENOM" id="CLU_112191_0_0_1"/>
<protein>
    <submittedName>
        <fullName evidence="1">Uncharacterized protein</fullName>
    </submittedName>
</protein>
<keyword evidence="2" id="KW-1185">Reference proteome</keyword>
<reference evidence="2" key="1">
    <citation type="journal article" date="2013" name="Science">
        <title>The Amborella genome and the evolution of flowering plants.</title>
        <authorList>
            <consortium name="Amborella Genome Project"/>
        </authorList>
    </citation>
    <scope>NUCLEOTIDE SEQUENCE [LARGE SCALE GENOMIC DNA]</scope>
</reference>
<name>W1PS47_AMBTC</name>